<dbReference type="PANTHER" id="PTHR48094:SF12">
    <property type="entry name" value="PARKINSON DISEASE PROTEIN 7 HOMOLOG"/>
    <property type="match status" value="1"/>
</dbReference>
<reference evidence="4 5" key="1">
    <citation type="journal article" date="2016" name="Nat. Commun.">
        <title>Ectomycorrhizal ecology is imprinted in the genome of the dominant symbiotic fungus Cenococcum geophilum.</title>
        <authorList>
            <consortium name="DOE Joint Genome Institute"/>
            <person name="Peter M."/>
            <person name="Kohler A."/>
            <person name="Ohm R.A."/>
            <person name="Kuo A."/>
            <person name="Krutzmann J."/>
            <person name="Morin E."/>
            <person name="Arend M."/>
            <person name="Barry K.W."/>
            <person name="Binder M."/>
            <person name="Choi C."/>
            <person name="Clum A."/>
            <person name="Copeland A."/>
            <person name="Grisel N."/>
            <person name="Haridas S."/>
            <person name="Kipfer T."/>
            <person name="LaButti K."/>
            <person name="Lindquist E."/>
            <person name="Lipzen A."/>
            <person name="Maire R."/>
            <person name="Meier B."/>
            <person name="Mihaltcheva S."/>
            <person name="Molinier V."/>
            <person name="Murat C."/>
            <person name="Poggeler S."/>
            <person name="Quandt C.A."/>
            <person name="Sperisen C."/>
            <person name="Tritt A."/>
            <person name="Tisserant E."/>
            <person name="Crous P.W."/>
            <person name="Henrissat B."/>
            <person name="Nehls U."/>
            <person name="Egli S."/>
            <person name="Spatafora J.W."/>
            <person name="Grigoriev I.V."/>
            <person name="Martin F.M."/>
        </authorList>
    </citation>
    <scope>NUCLEOTIDE SEQUENCE [LARGE SCALE GENOMIC DNA]</scope>
    <source>
        <strain evidence="4 5">CBS 459.81</strain>
    </source>
</reference>
<dbReference type="InterPro" id="IPR050325">
    <property type="entry name" value="Prot/Nucl_acid_deglycase"/>
</dbReference>
<feature type="domain" description="DJ-1/PfpI" evidence="3">
    <location>
        <begin position="3"/>
        <end position="175"/>
    </location>
</feature>
<evidence type="ECO:0000259" key="3">
    <source>
        <dbReference type="Pfam" id="PF01965"/>
    </source>
</evidence>
<organism evidence="4 5">
    <name type="scientific">Lepidopterella palustris CBS 459.81</name>
    <dbReference type="NCBI Taxonomy" id="1314670"/>
    <lineage>
        <taxon>Eukaryota</taxon>
        <taxon>Fungi</taxon>
        <taxon>Dikarya</taxon>
        <taxon>Ascomycota</taxon>
        <taxon>Pezizomycotina</taxon>
        <taxon>Dothideomycetes</taxon>
        <taxon>Pleosporomycetidae</taxon>
        <taxon>Mytilinidiales</taxon>
        <taxon>Argynnaceae</taxon>
        <taxon>Lepidopterella</taxon>
    </lineage>
</organism>
<dbReference type="OrthoDB" id="543156at2759"/>
<dbReference type="EC" id="4.2.1.130" evidence="1"/>
<name>A0A8E2EDP9_9PEZI</name>
<keyword evidence="5" id="KW-1185">Reference proteome</keyword>
<evidence type="ECO:0000313" key="4">
    <source>
        <dbReference type="EMBL" id="OCK81855.1"/>
    </source>
</evidence>
<dbReference type="InterPro" id="IPR002818">
    <property type="entry name" value="DJ-1/PfpI"/>
</dbReference>
<dbReference type="Gene3D" id="3.40.50.880">
    <property type="match status" value="1"/>
</dbReference>
<dbReference type="GO" id="GO:0005634">
    <property type="term" value="C:nucleus"/>
    <property type="evidence" value="ECO:0007669"/>
    <property type="project" value="TreeGrafter"/>
</dbReference>
<dbReference type="GO" id="GO:0019172">
    <property type="term" value="F:glyoxalase III activity"/>
    <property type="evidence" value="ECO:0007669"/>
    <property type="project" value="UniProtKB-EC"/>
</dbReference>
<dbReference type="InterPro" id="IPR029062">
    <property type="entry name" value="Class_I_gatase-like"/>
</dbReference>
<sequence length="194" mass="20486">MPSALILIADGTEEIEFVTPYDVLTRAGFTIRSAGVHLKQKTYASCAHHTKITPDHHALSSVLTRAFPTSDILILPGGSLGASTFASDPQVQDAIRQYRSEGKWVATICAATVALVKSGGDKVKVTGYPTIKGEVEGQGWEFVSGEGGEKVVVDGKVVTSRGPGTAMEFSLAIVEALLGRAKRDEVAKAMLVDS</sequence>
<dbReference type="SUPFAM" id="SSF52317">
    <property type="entry name" value="Class I glutamine amidotransferase-like"/>
    <property type="match status" value="1"/>
</dbReference>
<dbReference type="InterPro" id="IPR006287">
    <property type="entry name" value="DJ-1"/>
</dbReference>
<evidence type="ECO:0000313" key="5">
    <source>
        <dbReference type="Proteomes" id="UP000250266"/>
    </source>
</evidence>
<accession>A0A8E2EDP9</accession>
<dbReference type="EMBL" id="KV744906">
    <property type="protein sequence ID" value="OCK81855.1"/>
    <property type="molecule type" value="Genomic_DNA"/>
</dbReference>
<gene>
    <name evidence="4" type="ORF">K432DRAFT_433848</name>
</gene>
<evidence type="ECO:0000256" key="1">
    <source>
        <dbReference type="ARBA" id="ARBA00013134"/>
    </source>
</evidence>
<dbReference type="GO" id="GO:1903189">
    <property type="term" value="P:glyoxal metabolic process"/>
    <property type="evidence" value="ECO:0007669"/>
    <property type="project" value="TreeGrafter"/>
</dbReference>
<comment type="catalytic activity">
    <reaction evidence="2">
        <text>methylglyoxal + H2O = (R)-lactate + H(+)</text>
        <dbReference type="Rhea" id="RHEA:27754"/>
        <dbReference type="ChEBI" id="CHEBI:15377"/>
        <dbReference type="ChEBI" id="CHEBI:15378"/>
        <dbReference type="ChEBI" id="CHEBI:16004"/>
        <dbReference type="ChEBI" id="CHEBI:17158"/>
        <dbReference type="EC" id="4.2.1.130"/>
    </reaction>
</comment>
<dbReference type="GO" id="GO:0006979">
    <property type="term" value="P:response to oxidative stress"/>
    <property type="evidence" value="ECO:0007669"/>
    <property type="project" value="TreeGrafter"/>
</dbReference>
<dbReference type="Pfam" id="PF01965">
    <property type="entry name" value="DJ-1_PfpI"/>
    <property type="match status" value="1"/>
</dbReference>
<dbReference type="GO" id="GO:0005739">
    <property type="term" value="C:mitochondrion"/>
    <property type="evidence" value="ECO:0007669"/>
    <property type="project" value="TreeGrafter"/>
</dbReference>
<dbReference type="PANTHER" id="PTHR48094">
    <property type="entry name" value="PROTEIN/NUCLEIC ACID DEGLYCASE DJ-1-RELATED"/>
    <property type="match status" value="1"/>
</dbReference>
<dbReference type="CDD" id="cd03135">
    <property type="entry name" value="GATase1_DJ-1"/>
    <property type="match status" value="1"/>
</dbReference>
<dbReference type="AlphaFoldDB" id="A0A8E2EDP9"/>
<protein>
    <recommendedName>
        <fullName evidence="1">D-lactate dehydratase</fullName>
        <ecNumber evidence="1">4.2.1.130</ecNumber>
    </recommendedName>
</protein>
<dbReference type="NCBIfam" id="TIGR01383">
    <property type="entry name" value="not_thiJ"/>
    <property type="match status" value="1"/>
</dbReference>
<dbReference type="Proteomes" id="UP000250266">
    <property type="component" value="Unassembled WGS sequence"/>
</dbReference>
<evidence type="ECO:0000256" key="2">
    <source>
        <dbReference type="ARBA" id="ARBA00048082"/>
    </source>
</evidence>
<proteinExistence type="predicted"/>